<dbReference type="SUPFAM" id="SSF81301">
    <property type="entry name" value="Nucleotidyltransferase"/>
    <property type="match status" value="1"/>
</dbReference>
<keyword evidence="3" id="KW-1185">Reference proteome</keyword>
<feature type="domain" description="Polymerase beta nucleotidyltransferase" evidence="1">
    <location>
        <begin position="15"/>
        <end position="100"/>
    </location>
</feature>
<proteinExistence type="predicted"/>
<evidence type="ECO:0000313" key="3">
    <source>
        <dbReference type="Proteomes" id="UP001215087"/>
    </source>
</evidence>
<dbReference type="PANTHER" id="PTHR43852">
    <property type="entry name" value="NUCLEOTIDYLTRANSFERASE"/>
    <property type="match status" value="1"/>
</dbReference>
<accession>A0ABT5UQ13</accession>
<dbReference type="Proteomes" id="UP001215087">
    <property type="component" value="Unassembled WGS sequence"/>
</dbReference>
<dbReference type="InterPro" id="IPR052930">
    <property type="entry name" value="TA_antitoxin_MntA"/>
</dbReference>
<dbReference type="Gene3D" id="3.30.460.10">
    <property type="entry name" value="Beta Polymerase, domain 2"/>
    <property type="match status" value="1"/>
</dbReference>
<organism evidence="2 3">
    <name type="scientific">Eubacterium limosum</name>
    <dbReference type="NCBI Taxonomy" id="1736"/>
    <lineage>
        <taxon>Bacteria</taxon>
        <taxon>Bacillati</taxon>
        <taxon>Bacillota</taxon>
        <taxon>Clostridia</taxon>
        <taxon>Eubacteriales</taxon>
        <taxon>Eubacteriaceae</taxon>
        <taxon>Eubacterium</taxon>
    </lineage>
</organism>
<evidence type="ECO:0000313" key="2">
    <source>
        <dbReference type="EMBL" id="MDE1470860.1"/>
    </source>
</evidence>
<gene>
    <name evidence="2" type="ORF">PTZ04_11415</name>
</gene>
<dbReference type="CDD" id="cd05403">
    <property type="entry name" value="NT_KNTase_like"/>
    <property type="match status" value="1"/>
</dbReference>
<dbReference type="PANTHER" id="PTHR43852:SF3">
    <property type="entry name" value="NUCLEOTIDYLTRANSFERASE"/>
    <property type="match status" value="1"/>
</dbReference>
<sequence>MNGQIYTIEQIKNCLIPVFAQYPVKKAVLFGSYVKGQASEKSDIDILVDSGLRGLSFYGLLEDVVTQLDKPVDLLDVSQLAKGSKLQNEIQKEGIVIYEQ</sequence>
<protein>
    <submittedName>
        <fullName evidence="2">Nucleotidyltransferase domain-containing protein</fullName>
    </submittedName>
</protein>
<name>A0ABT5UQ13_EUBLI</name>
<comment type="caution">
    <text evidence="2">The sequence shown here is derived from an EMBL/GenBank/DDBJ whole genome shotgun (WGS) entry which is preliminary data.</text>
</comment>
<dbReference type="InterPro" id="IPR041633">
    <property type="entry name" value="Polbeta"/>
</dbReference>
<reference evidence="2 3" key="1">
    <citation type="submission" date="2023-02" db="EMBL/GenBank/DDBJ databases">
        <title>Comparative genome analysis of Eubacterium limosum species.</title>
        <authorList>
            <person name="Bak J.E."/>
        </authorList>
    </citation>
    <scope>NUCLEOTIDE SEQUENCE [LARGE SCALE GENOMIC DNA]</scope>
    <source>
        <strain evidence="2 3">KGMB01548</strain>
    </source>
</reference>
<dbReference type="Pfam" id="PF18765">
    <property type="entry name" value="Polbeta"/>
    <property type="match status" value="1"/>
</dbReference>
<evidence type="ECO:0000259" key="1">
    <source>
        <dbReference type="Pfam" id="PF18765"/>
    </source>
</evidence>
<dbReference type="RefSeq" id="WP_227206426.1">
    <property type="nucleotide sequence ID" value="NZ_JAJCLO010000004.1"/>
</dbReference>
<dbReference type="InterPro" id="IPR043519">
    <property type="entry name" value="NT_sf"/>
</dbReference>
<dbReference type="EMBL" id="JAQSVD010000005">
    <property type="protein sequence ID" value="MDE1470860.1"/>
    <property type="molecule type" value="Genomic_DNA"/>
</dbReference>